<protein>
    <submittedName>
        <fullName evidence="1">Uncharacterized protein</fullName>
    </submittedName>
</protein>
<organism evidence="1">
    <name type="scientific">Amphimedon queenslandica</name>
    <name type="common">Sponge</name>
    <dbReference type="NCBI Taxonomy" id="400682"/>
    <lineage>
        <taxon>Eukaryota</taxon>
        <taxon>Metazoa</taxon>
        <taxon>Porifera</taxon>
        <taxon>Demospongiae</taxon>
        <taxon>Heteroscleromorpha</taxon>
        <taxon>Haplosclerida</taxon>
        <taxon>Niphatidae</taxon>
        <taxon>Amphimedon</taxon>
    </lineage>
</organism>
<accession>A0A1X7VL86</accession>
<name>A0A1X7VL86_AMPQE</name>
<reference evidence="1" key="1">
    <citation type="submission" date="2017-05" db="UniProtKB">
        <authorList>
            <consortium name="EnsemblMetazoa"/>
        </authorList>
    </citation>
    <scope>IDENTIFICATION</scope>
</reference>
<evidence type="ECO:0000313" key="1">
    <source>
        <dbReference type="EnsemblMetazoa" id="Aqu2.1.41146_001"/>
    </source>
</evidence>
<dbReference type="OrthoDB" id="10256793at2759"/>
<dbReference type="EnsemblMetazoa" id="Aqu2.1.41146_001">
    <property type="protein sequence ID" value="Aqu2.1.41146_001"/>
    <property type="gene ID" value="Aqu2.1.41146"/>
</dbReference>
<proteinExistence type="predicted"/>
<dbReference type="InParanoid" id="A0A1X7VL86"/>
<dbReference type="AlphaFoldDB" id="A0A1X7VL86"/>
<sequence length="71" mass="8131">LLSSNPTMKRFVRLFHFHHSLSPSSCGHLALSSSRLSSVLRSAEVSYCITRYSNHYFNHMKTHSNRGIHSN</sequence>